<name>A0ACB8BU91_9AGAM</name>
<reference evidence="1" key="1">
    <citation type="journal article" date="2021" name="New Phytol.">
        <title>Evolutionary innovations through gain and loss of genes in the ectomycorrhizal Boletales.</title>
        <authorList>
            <person name="Wu G."/>
            <person name="Miyauchi S."/>
            <person name="Morin E."/>
            <person name="Kuo A."/>
            <person name="Drula E."/>
            <person name="Varga T."/>
            <person name="Kohler A."/>
            <person name="Feng B."/>
            <person name="Cao Y."/>
            <person name="Lipzen A."/>
            <person name="Daum C."/>
            <person name="Hundley H."/>
            <person name="Pangilinan J."/>
            <person name="Johnson J."/>
            <person name="Barry K."/>
            <person name="LaButti K."/>
            <person name="Ng V."/>
            <person name="Ahrendt S."/>
            <person name="Min B."/>
            <person name="Choi I.G."/>
            <person name="Park H."/>
            <person name="Plett J.M."/>
            <person name="Magnuson J."/>
            <person name="Spatafora J.W."/>
            <person name="Nagy L.G."/>
            <person name="Henrissat B."/>
            <person name="Grigoriev I.V."/>
            <person name="Yang Z.L."/>
            <person name="Xu J."/>
            <person name="Martin F.M."/>
        </authorList>
    </citation>
    <scope>NUCLEOTIDE SEQUENCE</scope>
    <source>
        <strain evidence="1">KUC20120723A-06</strain>
    </source>
</reference>
<protein>
    <submittedName>
        <fullName evidence="1">Uncharacterized protein</fullName>
    </submittedName>
</protein>
<evidence type="ECO:0000313" key="2">
    <source>
        <dbReference type="Proteomes" id="UP000790709"/>
    </source>
</evidence>
<dbReference type="EMBL" id="MU266346">
    <property type="protein sequence ID" value="KAH7928969.1"/>
    <property type="molecule type" value="Genomic_DNA"/>
</dbReference>
<comment type="caution">
    <text evidence="1">The sequence shown here is derived from an EMBL/GenBank/DDBJ whole genome shotgun (WGS) entry which is preliminary data.</text>
</comment>
<gene>
    <name evidence="1" type="ORF">BV22DRAFT_158778</name>
</gene>
<sequence>MTIHLPSLLSSSCLVRYSATFATYFLFLSPIQTAPQALTDPGVQSHNFLSSYPQRARQPPTSSLRVERHRIRIPNLTRHLYPKTPKSSHHTPASRPPNFPLLAIKLTVQPLALAHHLSRVPSRRLYTHSRIRLLHAHP</sequence>
<accession>A0ACB8BU91</accession>
<evidence type="ECO:0000313" key="1">
    <source>
        <dbReference type="EMBL" id="KAH7928969.1"/>
    </source>
</evidence>
<dbReference type="Proteomes" id="UP000790709">
    <property type="component" value="Unassembled WGS sequence"/>
</dbReference>
<proteinExistence type="predicted"/>
<keyword evidence="2" id="KW-1185">Reference proteome</keyword>
<organism evidence="1 2">
    <name type="scientific">Leucogyrophana mollusca</name>
    <dbReference type="NCBI Taxonomy" id="85980"/>
    <lineage>
        <taxon>Eukaryota</taxon>
        <taxon>Fungi</taxon>
        <taxon>Dikarya</taxon>
        <taxon>Basidiomycota</taxon>
        <taxon>Agaricomycotina</taxon>
        <taxon>Agaricomycetes</taxon>
        <taxon>Agaricomycetidae</taxon>
        <taxon>Boletales</taxon>
        <taxon>Boletales incertae sedis</taxon>
        <taxon>Leucogyrophana</taxon>
    </lineage>
</organism>